<protein>
    <recommendedName>
        <fullName evidence="4">TauD/TfdA-like domain-containing protein</fullName>
    </recommendedName>
</protein>
<feature type="transmembrane region" description="Helical" evidence="3">
    <location>
        <begin position="229"/>
        <end position="252"/>
    </location>
</feature>
<evidence type="ECO:0000313" key="6">
    <source>
        <dbReference type="Proteomes" id="UP000041254"/>
    </source>
</evidence>
<dbReference type="GO" id="GO:0016491">
    <property type="term" value="F:oxidoreductase activity"/>
    <property type="evidence" value="ECO:0007669"/>
    <property type="project" value="UniProtKB-KW"/>
</dbReference>
<evidence type="ECO:0000256" key="3">
    <source>
        <dbReference type="SAM" id="Phobius"/>
    </source>
</evidence>
<keyword evidence="3" id="KW-1133">Transmembrane helix</keyword>
<evidence type="ECO:0000259" key="4">
    <source>
        <dbReference type="Pfam" id="PF02668"/>
    </source>
</evidence>
<dbReference type="InParanoid" id="A0A0G4EHY3"/>
<feature type="domain" description="TauD/TfdA-like" evidence="4">
    <location>
        <begin position="252"/>
        <end position="287"/>
    </location>
</feature>
<keyword evidence="3" id="KW-0812">Transmembrane</keyword>
<keyword evidence="2" id="KW-0045">Antibiotic biosynthesis</keyword>
<keyword evidence="1" id="KW-0560">Oxidoreductase</keyword>
<keyword evidence="3" id="KW-0472">Membrane</keyword>
<keyword evidence="6" id="KW-1185">Reference proteome</keyword>
<dbReference type="Gene3D" id="3.60.130.10">
    <property type="entry name" value="Clavaminate synthase-like"/>
    <property type="match status" value="1"/>
</dbReference>
<dbReference type="SUPFAM" id="SSF51197">
    <property type="entry name" value="Clavaminate synthase-like"/>
    <property type="match status" value="1"/>
</dbReference>
<evidence type="ECO:0000313" key="5">
    <source>
        <dbReference type="EMBL" id="CEL95582.1"/>
    </source>
</evidence>
<proteinExistence type="predicted"/>
<gene>
    <name evidence="5" type="ORF">Vbra_7428</name>
</gene>
<name>A0A0G4EHY3_VITBC</name>
<evidence type="ECO:0000256" key="2">
    <source>
        <dbReference type="ARBA" id="ARBA00023194"/>
    </source>
</evidence>
<dbReference type="AlphaFoldDB" id="A0A0G4EHY3"/>
<evidence type="ECO:0000256" key="1">
    <source>
        <dbReference type="ARBA" id="ARBA00023002"/>
    </source>
</evidence>
<reference evidence="5 6" key="1">
    <citation type="submission" date="2014-11" db="EMBL/GenBank/DDBJ databases">
        <authorList>
            <person name="Zhu J."/>
            <person name="Qi W."/>
            <person name="Song R."/>
        </authorList>
    </citation>
    <scope>NUCLEOTIDE SEQUENCE [LARGE SCALE GENOMIC DNA]</scope>
</reference>
<dbReference type="VEuPathDB" id="CryptoDB:Vbra_7428"/>
<dbReference type="Proteomes" id="UP000041254">
    <property type="component" value="Unassembled WGS sequence"/>
</dbReference>
<dbReference type="PhylomeDB" id="A0A0G4EHY3"/>
<dbReference type="EMBL" id="CDMY01000231">
    <property type="protein sequence ID" value="CEL95582.1"/>
    <property type="molecule type" value="Genomic_DNA"/>
</dbReference>
<organism evidence="5 6">
    <name type="scientific">Vitrella brassicaformis (strain CCMP3155)</name>
    <dbReference type="NCBI Taxonomy" id="1169540"/>
    <lineage>
        <taxon>Eukaryota</taxon>
        <taxon>Sar</taxon>
        <taxon>Alveolata</taxon>
        <taxon>Colpodellida</taxon>
        <taxon>Vitrellaceae</taxon>
        <taxon>Vitrella</taxon>
    </lineage>
</organism>
<dbReference type="OrthoDB" id="408743at2759"/>
<dbReference type="STRING" id="1169540.A0A0G4EHY3"/>
<dbReference type="GO" id="GO:0017000">
    <property type="term" value="P:antibiotic biosynthetic process"/>
    <property type="evidence" value="ECO:0007669"/>
    <property type="project" value="UniProtKB-KW"/>
</dbReference>
<accession>A0A0G4EHY3</accession>
<dbReference type="PANTHER" id="PTHR10696:SF56">
    <property type="entry name" value="TAUD_TFDA-LIKE DOMAIN-CONTAINING PROTEIN"/>
    <property type="match status" value="1"/>
</dbReference>
<dbReference type="Pfam" id="PF02668">
    <property type="entry name" value="TauD"/>
    <property type="match status" value="1"/>
</dbReference>
<sequence length="294" mass="33334">MLLDRYPGNAPRNRITKHVWTSTELPHYLPIAAHAELAETPALRPDCIIFFCERACAWGGETPIARLSLVWKDLPLWLQAKLERKGGFTAVRRGDAESKRVFDARSLGRKTKTWRDTFDTDGDPQKVEDACKQDKVELEWVDGKRGGDCLLKNTFPATTLVPAASGGGDEETALGGFFPFLHPFGNVCDAFFLASHTWRLRDIAVLLVLLCMWVLQVVVLRFFPMQCLLWATYADGSEIGLLDLFLIVRAYWRNYVMFAWREGDILFVDNLACAHARKPFDPPRRILTTVGTCR</sequence>
<dbReference type="InterPro" id="IPR050411">
    <property type="entry name" value="AlphaKG_dependent_hydroxylases"/>
</dbReference>
<dbReference type="InterPro" id="IPR042098">
    <property type="entry name" value="TauD-like_sf"/>
</dbReference>
<dbReference type="InterPro" id="IPR003819">
    <property type="entry name" value="TauD/TfdA-like"/>
</dbReference>
<feature type="transmembrane region" description="Helical" evidence="3">
    <location>
        <begin position="203"/>
        <end position="223"/>
    </location>
</feature>
<dbReference type="PANTHER" id="PTHR10696">
    <property type="entry name" value="GAMMA-BUTYROBETAINE HYDROXYLASE-RELATED"/>
    <property type="match status" value="1"/>
</dbReference>